<evidence type="ECO:0000313" key="2">
    <source>
        <dbReference type="Proteomes" id="UP000501812"/>
    </source>
</evidence>
<dbReference type="KEGG" id="luo:HHL09_07680"/>
<dbReference type="Proteomes" id="UP000501812">
    <property type="component" value="Chromosome"/>
</dbReference>
<sequence length="124" mass="13567">MERGAFETYTEALEFYGDPLQAILLSIRSAHDGNLDFLADQVGSSSEPELGVDRFSGAVGGTSIVFGEGAALMALEAGENQLAEAYARAISDPRLPRYLRDELRNRLLPLIKANLMELEMARFS</sequence>
<name>A0A858RGW1_9BACT</name>
<dbReference type="EMBL" id="CP051774">
    <property type="protein sequence ID" value="QJE95669.1"/>
    <property type="molecule type" value="Genomic_DNA"/>
</dbReference>
<gene>
    <name evidence="1" type="ORF">HHL09_07680</name>
</gene>
<accession>A0A858RGW1</accession>
<protein>
    <recommendedName>
        <fullName evidence="3">DUF2383 domain-containing protein</fullName>
    </recommendedName>
</protein>
<dbReference type="AlphaFoldDB" id="A0A858RGW1"/>
<reference evidence="1 2" key="1">
    <citation type="submission" date="2020-04" db="EMBL/GenBank/DDBJ databases">
        <title>Luteolibacter sp. G-1-1-1 isolated from soil.</title>
        <authorList>
            <person name="Dahal R.H."/>
        </authorList>
    </citation>
    <scope>NUCLEOTIDE SEQUENCE [LARGE SCALE GENOMIC DNA]</scope>
    <source>
        <strain evidence="1 2">G-1-1-1</strain>
    </source>
</reference>
<dbReference type="RefSeq" id="WP_169453982.1">
    <property type="nucleotide sequence ID" value="NZ_CP051774.1"/>
</dbReference>
<evidence type="ECO:0008006" key="3">
    <source>
        <dbReference type="Google" id="ProtNLM"/>
    </source>
</evidence>
<evidence type="ECO:0000313" key="1">
    <source>
        <dbReference type="EMBL" id="QJE95669.1"/>
    </source>
</evidence>
<proteinExistence type="predicted"/>
<organism evidence="1 2">
    <name type="scientific">Luteolibacter luteus</name>
    <dbReference type="NCBI Taxonomy" id="2728835"/>
    <lineage>
        <taxon>Bacteria</taxon>
        <taxon>Pseudomonadati</taxon>
        <taxon>Verrucomicrobiota</taxon>
        <taxon>Verrucomicrobiia</taxon>
        <taxon>Verrucomicrobiales</taxon>
        <taxon>Verrucomicrobiaceae</taxon>
        <taxon>Luteolibacter</taxon>
    </lineage>
</organism>
<keyword evidence="2" id="KW-1185">Reference proteome</keyword>